<evidence type="ECO:0000313" key="1">
    <source>
        <dbReference type="EMBL" id="CAK7268350.1"/>
    </source>
</evidence>
<reference evidence="1 2" key="1">
    <citation type="submission" date="2024-01" db="EMBL/GenBank/DDBJ databases">
        <authorList>
            <person name="Allen C."/>
            <person name="Tagirdzhanova G."/>
        </authorList>
    </citation>
    <scope>NUCLEOTIDE SEQUENCE [LARGE SCALE GENOMIC DNA]</scope>
    <source>
        <strain evidence="1 2">CBS 573.63</strain>
    </source>
</reference>
<proteinExistence type="predicted"/>
<accession>A0ABP0DJC5</accession>
<comment type="caution">
    <text evidence="1">The sequence shown here is derived from an EMBL/GenBank/DDBJ whole genome shotgun (WGS) entry which is preliminary data.</text>
</comment>
<protein>
    <recommendedName>
        <fullName evidence="3">Ureidoglycolate hydrolase</fullName>
    </recommendedName>
</protein>
<sequence>MVALVPTDTKNVLADLSGVVVQPGDNPYQALIAACDNDPARIQALYSTHRTLRNAQQRAKFLDPAFVEVLVDPFLVRIENPSIDPSFADPRHGLVFWARPPEHVLQLAAHVQTLLQKAAPNGLWLMPMNRQHMTALEIIHSKTPAEALAVVDQMAKAKSTETGESGIATIANYPYAHRARLVKPMVAYDLAGVALSFVPAAGEPRASPAPIPPAQNADAVPVDDAYTYHHLRCDLFNRAQATGVDIASRYVVPSAHITLARFIGQEDHATFEARQAWVDKLDEINKRLEEEVWDKVWEVPADEAESRASGYYKSNLPPPHQRLVGEWVVGQERGLDARTGALWYGGGRSVMVGQGF</sequence>
<name>A0ABP0DJC5_9PEZI</name>
<dbReference type="InterPro" id="IPR009097">
    <property type="entry name" value="Cyclic_Pdiesterase"/>
</dbReference>
<dbReference type="EMBL" id="CAWUOM010000045">
    <property type="protein sequence ID" value="CAK7268350.1"/>
    <property type="molecule type" value="Genomic_DNA"/>
</dbReference>
<evidence type="ECO:0000313" key="2">
    <source>
        <dbReference type="Proteomes" id="UP001642501"/>
    </source>
</evidence>
<evidence type="ECO:0008006" key="3">
    <source>
        <dbReference type="Google" id="ProtNLM"/>
    </source>
</evidence>
<dbReference type="SUPFAM" id="SSF55144">
    <property type="entry name" value="LigT-like"/>
    <property type="match status" value="1"/>
</dbReference>
<organism evidence="1 2">
    <name type="scientific">Sporothrix epigloea</name>
    <dbReference type="NCBI Taxonomy" id="1892477"/>
    <lineage>
        <taxon>Eukaryota</taxon>
        <taxon>Fungi</taxon>
        <taxon>Dikarya</taxon>
        <taxon>Ascomycota</taxon>
        <taxon>Pezizomycotina</taxon>
        <taxon>Sordariomycetes</taxon>
        <taxon>Sordariomycetidae</taxon>
        <taxon>Ophiostomatales</taxon>
        <taxon>Ophiostomataceae</taxon>
        <taxon>Sporothrix</taxon>
    </lineage>
</organism>
<keyword evidence="2" id="KW-1185">Reference proteome</keyword>
<dbReference type="Proteomes" id="UP001642501">
    <property type="component" value="Unassembled WGS sequence"/>
</dbReference>
<gene>
    <name evidence="1" type="ORF">SEPCBS57363_003049</name>
</gene>